<comment type="caution">
    <text evidence="3">The sequence shown here is derived from an EMBL/GenBank/DDBJ whole genome shotgun (WGS) entry which is preliminary data.</text>
</comment>
<feature type="domain" description="AAA+ ATPase" evidence="2">
    <location>
        <begin position="214"/>
        <end position="360"/>
    </location>
</feature>
<evidence type="ECO:0000313" key="3">
    <source>
        <dbReference type="EMBL" id="NKF24387.1"/>
    </source>
</evidence>
<dbReference type="AlphaFoldDB" id="A0A969WCF3"/>
<sequence length="467" mass="51626">MREIKDAILTRYVQWRLSAKAIRFRAQLGRGQRTFVGHADEFWPKVLRDFVLRYLPADGEIAILETGAYALDTISADRLLTKAQGELERRSSAPNTADTEVVEHEAEPPAGVTPAVLPQPARRIRHSRNYVPWILTSTEIVAEQLSHITGIGRESRRRILESLKVRPTRKLPIARPIHLRQLKQVVSSYPNFSDVTAFIEEQLALAICLREPVYIPPMLLQGPPGIGKTAYASALATALAMSAEVRSFAEMSAAWILTGASGTWSEAAPGLIASVLAEGPDRTAPLIFIDEIDKVNAGNHRPDRALLSLLQPETAARFRDEHLDVELDASRISWIFASNHLSRVRPEILSRMNVFHVKAPSAEQMPVVVRSVDRSLRQSRPALAKVFEPLGDEIIELLVEQTPRTLARLLARCYARAIAGKAQGRLTITPALVRAVTAQPVHDRSAVSADSDPPVLVAHQFWSSSAN</sequence>
<dbReference type="InterPro" id="IPR003959">
    <property type="entry name" value="ATPase_AAA_core"/>
</dbReference>
<dbReference type="EMBL" id="JAAVXB010000014">
    <property type="protein sequence ID" value="NKF24387.1"/>
    <property type="molecule type" value="Genomic_DNA"/>
</dbReference>
<dbReference type="SMART" id="SM00382">
    <property type="entry name" value="AAA"/>
    <property type="match status" value="1"/>
</dbReference>
<protein>
    <submittedName>
        <fullName evidence="3">AAA family ATPase</fullName>
    </submittedName>
</protein>
<dbReference type="GO" id="GO:0003697">
    <property type="term" value="F:single-stranded DNA binding"/>
    <property type="evidence" value="ECO:0007669"/>
    <property type="project" value="TreeGrafter"/>
</dbReference>
<dbReference type="Pfam" id="PF00004">
    <property type="entry name" value="AAA"/>
    <property type="match status" value="1"/>
</dbReference>
<accession>A0A969WCF3</accession>
<dbReference type="GO" id="GO:0004252">
    <property type="term" value="F:serine-type endopeptidase activity"/>
    <property type="evidence" value="ECO:0007669"/>
    <property type="project" value="InterPro"/>
</dbReference>
<dbReference type="PANTHER" id="PTHR43718">
    <property type="entry name" value="LON PROTEASE"/>
    <property type="match status" value="1"/>
</dbReference>
<dbReference type="InterPro" id="IPR003593">
    <property type="entry name" value="AAA+_ATPase"/>
</dbReference>
<dbReference type="GO" id="GO:0051131">
    <property type="term" value="P:chaperone-mediated protein complex assembly"/>
    <property type="evidence" value="ECO:0007669"/>
    <property type="project" value="TreeGrafter"/>
</dbReference>
<name>A0A969WCF3_9GAMM</name>
<dbReference type="GO" id="GO:0016887">
    <property type="term" value="F:ATP hydrolysis activity"/>
    <property type="evidence" value="ECO:0007669"/>
    <property type="project" value="InterPro"/>
</dbReference>
<dbReference type="Proteomes" id="UP000653472">
    <property type="component" value="Unassembled WGS sequence"/>
</dbReference>
<dbReference type="Gene3D" id="3.40.50.300">
    <property type="entry name" value="P-loop containing nucleotide triphosphate hydrolases"/>
    <property type="match status" value="1"/>
</dbReference>
<evidence type="ECO:0000256" key="1">
    <source>
        <dbReference type="SAM" id="MobiDB-lite"/>
    </source>
</evidence>
<dbReference type="GO" id="GO:0004176">
    <property type="term" value="F:ATP-dependent peptidase activity"/>
    <property type="evidence" value="ECO:0007669"/>
    <property type="project" value="InterPro"/>
</dbReference>
<proteinExistence type="predicted"/>
<feature type="region of interest" description="Disordered" evidence="1">
    <location>
        <begin position="85"/>
        <end position="114"/>
    </location>
</feature>
<dbReference type="GO" id="GO:0006515">
    <property type="term" value="P:protein quality control for misfolded or incompletely synthesized proteins"/>
    <property type="evidence" value="ECO:0007669"/>
    <property type="project" value="TreeGrafter"/>
</dbReference>
<dbReference type="SUPFAM" id="SSF52540">
    <property type="entry name" value="P-loop containing nucleoside triphosphate hydrolases"/>
    <property type="match status" value="1"/>
</dbReference>
<dbReference type="InterPro" id="IPR027417">
    <property type="entry name" value="P-loop_NTPase"/>
</dbReference>
<dbReference type="GO" id="GO:0005524">
    <property type="term" value="F:ATP binding"/>
    <property type="evidence" value="ECO:0007669"/>
    <property type="project" value="InterPro"/>
</dbReference>
<gene>
    <name evidence="3" type="ORF">G7Y82_18915</name>
</gene>
<evidence type="ECO:0000313" key="4">
    <source>
        <dbReference type="Proteomes" id="UP000653472"/>
    </source>
</evidence>
<dbReference type="PANTHER" id="PTHR43718:SF2">
    <property type="entry name" value="LON PROTEASE HOMOLOG, MITOCHONDRIAL"/>
    <property type="match status" value="1"/>
</dbReference>
<dbReference type="InterPro" id="IPR027065">
    <property type="entry name" value="Lon_Prtase"/>
</dbReference>
<organism evidence="3 4">
    <name type="scientific">Solimonas marina</name>
    <dbReference type="NCBI Taxonomy" id="2714601"/>
    <lineage>
        <taxon>Bacteria</taxon>
        <taxon>Pseudomonadati</taxon>
        <taxon>Pseudomonadota</taxon>
        <taxon>Gammaproteobacteria</taxon>
        <taxon>Nevskiales</taxon>
        <taxon>Nevskiaceae</taxon>
        <taxon>Solimonas</taxon>
    </lineage>
</organism>
<keyword evidence="4" id="KW-1185">Reference proteome</keyword>
<dbReference type="GO" id="GO:0007005">
    <property type="term" value="P:mitochondrion organization"/>
    <property type="evidence" value="ECO:0007669"/>
    <property type="project" value="TreeGrafter"/>
</dbReference>
<evidence type="ECO:0000259" key="2">
    <source>
        <dbReference type="SMART" id="SM00382"/>
    </source>
</evidence>
<dbReference type="RefSeq" id="WP_168149687.1">
    <property type="nucleotide sequence ID" value="NZ_JAAVXB010000014.1"/>
</dbReference>
<reference evidence="3" key="1">
    <citation type="submission" date="2020-03" db="EMBL/GenBank/DDBJ databases">
        <title>Solimonas marina sp. nov., isolated from deep seawater of the Pacific Ocean.</title>
        <authorList>
            <person name="Liu X."/>
            <person name="Lai Q."/>
            <person name="Sun F."/>
            <person name="Gai Y."/>
            <person name="Li G."/>
            <person name="Shao Z."/>
        </authorList>
    </citation>
    <scope>NUCLEOTIDE SEQUENCE</scope>
    <source>
        <strain evidence="3">C16B3</strain>
    </source>
</reference>